<dbReference type="PANTHER" id="PTHR30055">
    <property type="entry name" value="HTH-TYPE TRANSCRIPTIONAL REGULATOR RUTR"/>
    <property type="match status" value="1"/>
</dbReference>
<evidence type="ECO:0000256" key="3">
    <source>
        <dbReference type="ARBA" id="ARBA00023163"/>
    </source>
</evidence>
<evidence type="ECO:0000259" key="5">
    <source>
        <dbReference type="PROSITE" id="PS50977"/>
    </source>
</evidence>
<dbReference type="SUPFAM" id="SSF46689">
    <property type="entry name" value="Homeodomain-like"/>
    <property type="match status" value="1"/>
</dbReference>
<feature type="domain" description="HTH tetR-type" evidence="5">
    <location>
        <begin position="21"/>
        <end position="81"/>
    </location>
</feature>
<keyword evidence="7" id="KW-1185">Reference proteome</keyword>
<dbReference type="Proteomes" id="UP001183388">
    <property type="component" value="Unassembled WGS sequence"/>
</dbReference>
<feature type="DNA-binding region" description="H-T-H motif" evidence="4">
    <location>
        <begin position="44"/>
        <end position="63"/>
    </location>
</feature>
<dbReference type="Pfam" id="PF00440">
    <property type="entry name" value="TetR_N"/>
    <property type="match status" value="1"/>
</dbReference>
<dbReference type="PROSITE" id="PS50977">
    <property type="entry name" value="HTH_TETR_2"/>
    <property type="match status" value="1"/>
</dbReference>
<dbReference type="InterPro" id="IPR025996">
    <property type="entry name" value="MT1864/Rv1816-like_C"/>
</dbReference>
<comment type="caution">
    <text evidence="6">The sequence shown here is derived from an EMBL/GenBank/DDBJ whole genome shotgun (WGS) entry which is preliminary data.</text>
</comment>
<dbReference type="RefSeq" id="WP_311632431.1">
    <property type="nucleotide sequence ID" value="NZ_JAVREN010000038.1"/>
</dbReference>
<sequence length="220" mass="23213">MNASGGRGPVESAGRGGYHHGSLREALTFAALELLDEGGLEALTVREAARRVGVSPGAPFRHFADRRALLRAVAAEVIRDFTELQCAALAEEVPGRPPTWALGRGFVRYAAAHPHRFELLRETVYGPRRDPELGPLLAGFEAMGLEAIAEGQRAGTLRPGDPTLVLLAGQALVYGLSQMIVDGFLPPEAAGTLTDQLLDTLAHGVARITEADNGPPAPGD</sequence>
<protein>
    <submittedName>
        <fullName evidence="6">TetR/AcrR family transcriptional regulator</fullName>
    </submittedName>
</protein>
<accession>A0ABU2LD12</accession>
<name>A0ABU2LD12_9ACTN</name>
<keyword evidence="1" id="KW-0805">Transcription regulation</keyword>
<dbReference type="InterPro" id="IPR001647">
    <property type="entry name" value="HTH_TetR"/>
</dbReference>
<dbReference type="SUPFAM" id="SSF48498">
    <property type="entry name" value="Tetracyclin repressor-like, C-terminal domain"/>
    <property type="match status" value="1"/>
</dbReference>
<organism evidence="6 7">
    <name type="scientific">Streptomyces boetiae</name>
    <dbReference type="NCBI Taxonomy" id="3075541"/>
    <lineage>
        <taxon>Bacteria</taxon>
        <taxon>Bacillati</taxon>
        <taxon>Actinomycetota</taxon>
        <taxon>Actinomycetes</taxon>
        <taxon>Kitasatosporales</taxon>
        <taxon>Streptomycetaceae</taxon>
        <taxon>Streptomyces</taxon>
    </lineage>
</organism>
<dbReference type="InterPro" id="IPR009057">
    <property type="entry name" value="Homeodomain-like_sf"/>
</dbReference>
<dbReference type="InterPro" id="IPR050109">
    <property type="entry name" value="HTH-type_TetR-like_transc_reg"/>
</dbReference>
<gene>
    <name evidence="6" type="ORF">RM780_21265</name>
</gene>
<keyword evidence="2 4" id="KW-0238">DNA-binding</keyword>
<reference evidence="7" key="1">
    <citation type="submission" date="2023-07" db="EMBL/GenBank/DDBJ databases">
        <title>30 novel species of actinomycetes from the DSMZ collection.</title>
        <authorList>
            <person name="Nouioui I."/>
        </authorList>
    </citation>
    <scope>NUCLEOTIDE SEQUENCE [LARGE SCALE GENOMIC DNA]</scope>
    <source>
        <strain evidence="7">DSM 44917</strain>
    </source>
</reference>
<dbReference type="PRINTS" id="PR00455">
    <property type="entry name" value="HTHTETR"/>
</dbReference>
<evidence type="ECO:0000256" key="2">
    <source>
        <dbReference type="ARBA" id="ARBA00023125"/>
    </source>
</evidence>
<dbReference type="InterPro" id="IPR036271">
    <property type="entry name" value="Tet_transcr_reg_TetR-rel_C_sf"/>
</dbReference>
<dbReference type="PANTHER" id="PTHR30055:SF239">
    <property type="entry name" value="TRANSCRIPTIONAL REGULATORY PROTEIN"/>
    <property type="match status" value="1"/>
</dbReference>
<keyword evidence="3" id="KW-0804">Transcription</keyword>
<evidence type="ECO:0000313" key="6">
    <source>
        <dbReference type="EMBL" id="MDT0309469.1"/>
    </source>
</evidence>
<dbReference type="Gene3D" id="1.10.357.10">
    <property type="entry name" value="Tetracycline Repressor, domain 2"/>
    <property type="match status" value="1"/>
</dbReference>
<evidence type="ECO:0000313" key="7">
    <source>
        <dbReference type="Proteomes" id="UP001183388"/>
    </source>
</evidence>
<dbReference type="Pfam" id="PF13305">
    <property type="entry name" value="TetR_C_33"/>
    <property type="match status" value="1"/>
</dbReference>
<evidence type="ECO:0000256" key="1">
    <source>
        <dbReference type="ARBA" id="ARBA00023015"/>
    </source>
</evidence>
<proteinExistence type="predicted"/>
<evidence type="ECO:0000256" key="4">
    <source>
        <dbReference type="PROSITE-ProRule" id="PRU00335"/>
    </source>
</evidence>
<dbReference type="EMBL" id="JAVREN010000038">
    <property type="protein sequence ID" value="MDT0309469.1"/>
    <property type="molecule type" value="Genomic_DNA"/>
</dbReference>